<evidence type="ECO:0000313" key="2">
    <source>
        <dbReference type="Proteomes" id="UP000186469"/>
    </source>
</evidence>
<protein>
    <recommendedName>
        <fullName evidence="3">Pyridoxamine 5'-phosphate oxidase</fullName>
    </recommendedName>
</protein>
<dbReference type="EMBL" id="FRDI01000005">
    <property type="protein sequence ID" value="SHN62615.1"/>
    <property type="molecule type" value="Genomic_DNA"/>
</dbReference>
<dbReference type="InterPro" id="IPR024747">
    <property type="entry name" value="Pyridox_Oxase-rel"/>
</dbReference>
<dbReference type="Proteomes" id="UP000186469">
    <property type="component" value="Unassembled WGS sequence"/>
</dbReference>
<keyword evidence="2" id="KW-1185">Reference proteome</keyword>
<sequence length="156" mass="18161">MRRKDRELKEYKDITAILDECEVLRLGLCLENKPYLVPMNFAYELIGSQFYFYLHSALEGRKIDIIKQNNNVCFEVDCAYKKIPAEQACEWTAKFKSVVGEGKIFILDNDQDKKNALDVFMKKHGFHKEEKSEYNLNSVLILKIVVEDISGKSNIK</sequence>
<dbReference type="SUPFAM" id="SSF50475">
    <property type="entry name" value="FMN-binding split barrel"/>
    <property type="match status" value="1"/>
</dbReference>
<dbReference type="Gene3D" id="2.30.110.10">
    <property type="entry name" value="Electron Transport, Fmn-binding Protein, Chain A"/>
    <property type="match status" value="1"/>
</dbReference>
<proteinExistence type="predicted"/>
<dbReference type="Pfam" id="PF12900">
    <property type="entry name" value="Pyridox_ox_2"/>
    <property type="match status" value="1"/>
</dbReference>
<gene>
    <name evidence="1" type="ORF">SAMN02745728_01287</name>
</gene>
<dbReference type="PANTHER" id="PTHR34071:SF2">
    <property type="entry name" value="FLAVIN-NUCLEOTIDE-BINDING PROTEIN"/>
    <property type="match status" value="1"/>
</dbReference>
<organism evidence="1 2">
    <name type="scientific">Desulfovibrio litoralis DSM 11393</name>
    <dbReference type="NCBI Taxonomy" id="1121455"/>
    <lineage>
        <taxon>Bacteria</taxon>
        <taxon>Pseudomonadati</taxon>
        <taxon>Thermodesulfobacteriota</taxon>
        <taxon>Desulfovibrionia</taxon>
        <taxon>Desulfovibrionales</taxon>
        <taxon>Desulfovibrionaceae</taxon>
        <taxon>Desulfovibrio</taxon>
    </lineage>
</organism>
<reference evidence="1 2" key="1">
    <citation type="submission" date="2016-12" db="EMBL/GenBank/DDBJ databases">
        <authorList>
            <person name="Song W.-J."/>
            <person name="Kurnit D.M."/>
        </authorList>
    </citation>
    <scope>NUCLEOTIDE SEQUENCE [LARGE SCALE GENOMIC DNA]</scope>
    <source>
        <strain evidence="1 2">DSM 11393</strain>
    </source>
</reference>
<dbReference type="AlphaFoldDB" id="A0A1M7SVT6"/>
<evidence type="ECO:0000313" key="1">
    <source>
        <dbReference type="EMBL" id="SHN62615.1"/>
    </source>
</evidence>
<accession>A0A1M7SVT6</accession>
<dbReference type="PANTHER" id="PTHR34071">
    <property type="entry name" value="5-NITROIMIDAZOLE ANTIBIOTICS RESISTANCE PROTEIN, NIMA-FAMILY-RELATED PROTEIN-RELATED"/>
    <property type="match status" value="1"/>
</dbReference>
<dbReference type="InterPro" id="IPR012349">
    <property type="entry name" value="Split_barrel_FMN-bd"/>
</dbReference>
<dbReference type="STRING" id="1121455.SAMN02745728_01287"/>
<name>A0A1M7SVT6_9BACT</name>
<evidence type="ECO:0008006" key="3">
    <source>
        <dbReference type="Google" id="ProtNLM"/>
    </source>
</evidence>